<keyword evidence="4" id="KW-1185">Reference proteome</keyword>
<dbReference type="GO" id="GO:0008168">
    <property type="term" value="F:methyltransferase activity"/>
    <property type="evidence" value="ECO:0007669"/>
    <property type="project" value="UniProtKB-KW"/>
</dbReference>
<keyword evidence="2" id="KW-0808">Transferase</keyword>
<gene>
    <name evidence="3" type="ORF">PUNSTDRAFT_91935</name>
</gene>
<dbReference type="Gene3D" id="3.40.50.150">
    <property type="entry name" value="Vaccinia Virus protein VP39"/>
    <property type="match status" value="1"/>
</dbReference>
<dbReference type="Proteomes" id="UP000054196">
    <property type="component" value="Unassembled WGS sequence"/>
</dbReference>
<dbReference type="SUPFAM" id="SSF53335">
    <property type="entry name" value="S-adenosyl-L-methionine-dependent methyltransferases"/>
    <property type="match status" value="1"/>
</dbReference>
<proteinExistence type="predicted"/>
<evidence type="ECO:0008006" key="5">
    <source>
        <dbReference type="Google" id="ProtNLM"/>
    </source>
</evidence>
<accession>R7S5Z3</accession>
<dbReference type="PANTHER" id="PTHR13393:SF0">
    <property type="entry name" value="RNA N6-ADENOSINE-METHYLTRANSFERASE METTL16"/>
    <property type="match status" value="1"/>
</dbReference>
<dbReference type="GeneID" id="18886484"/>
<dbReference type="KEGG" id="psq:PUNSTDRAFT_91935"/>
<dbReference type="eggNOG" id="KOG2912">
    <property type="taxonomic scope" value="Eukaryota"/>
</dbReference>
<dbReference type="EMBL" id="JH687551">
    <property type="protein sequence ID" value="EIN05316.1"/>
    <property type="molecule type" value="Genomic_DNA"/>
</dbReference>
<dbReference type="InterPro" id="IPR010286">
    <property type="entry name" value="METTL16/RlmF"/>
</dbReference>
<dbReference type="Pfam" id="PF05971">
    <property type="entry name" value="Methyltransf_10"/>
    <property type="match status" value="1"/>
</dbReference>
<dbReference type="InterPro" id="IPR029063">
    <property type="entry name" value="SAM-dependent_MTases_sf"/>
</dbReference>
<name>R7S5Z3_PUNST</name>
<dbReference type="InterPro" id="IPR002052">
    <property type="entry name" value="DNA_methylase_N6_adenine_CS"/>
</dbReference>
<dbReference type="CDD" id="cd02440">
    <property type="entry name" value="AdoMet_MTases"/>
    <property type="match status" value="1"/>
</dbReference>
<evidence type="ECO:0000313" key="4">
    <source>
        <dbReference type="Proteomes" id="UP000054196"/>
    </source>
</evidence>
<dbReference type="RefSeq" id="XP_007387719.1">
    <property type="nucleotide sequence ID" value="XM_007387657.1"/>
</dbReference>
<dbReference type="GO" id="GO:0003676">
    <property type="term" value="F:nucleic acid binding"/>
    <property type="evidence" value="ECO:0007669"/>
    <property type="project" value="InterPro"/>
</dbReference>
<evidence type="ECO:0000313" key="3">
    <source>
        <dbReference type="EMBL" id="EIN05316.1"/>
    </source>
</evidence>
<dbReference type="HOGENOM" id="CLU_810293_0_0_1"/>
<reference evidence="4" key="1">
    <citation type="journal article" date="2012" name="Science">
        <title>The Paleozoic origin of enzymatic lignin decomposition reconstructed from 31 fungal genomes.</title>
        <authorList>
            <person name="Floudas D."/>
            <person name="Binder M."/>
            <person name="Riley R."/>
            <person name="Barry K."/>
            <person name="Blanchette R.A."/>
            <person name="Henrissat B."/>
            <person name="Martinez A.T."/>
            <person name="Otillar R."/>
            <person name="Spatafora J.W."/>
            <person name="Yadav J.S."/>
            <person name="Aerts A."/>
            <person name="Benoit I."/>
            <person name="Boyd A."/>
            <person name="Carlson A."/>
            <person name="Copeland A."/>
            <person name="Coutinho P.M."/>
            <person name="de Vries R.P."/>
            <person name="Ferreira P."/>
            <person name="Findley K."/>
            <person name="Foster B."/>
            <person name="Gaskell J."/>
            <person name="Glotzer D."/>
            <person name="Gorecki P."/>
            <person name="Heitman J."/>
            <person name="Hesse C."/>
            <person name="Hori C."/>
            <person name="Igarashi K."/>
            <person name="Jurgens J.A."/>
            <person name="Kallen N."/>
            <person name="Kersten P."/>
            <person name="Kohler A."/>
            <person name="Kuees U."/>
            <person name="Kumar T.K.A."/>
            <person name="Kuo A."/>
            <person name="LaButti K."/>
            <person name="Larrondo L.F."/>
            <person name="Lindquist E."/>
            <person name="Ling A."/>
            <person name="Lombard V."/>
            <person name="Lucas S."/>
            <person name="Lundell T."/>
            <person name="Martin R."/>
            <person name="McLaughlin D.J."/>
            <person name="Morgenstern I."/>
            <person name="Morin E."/>
            <person name="Murat C."/>
            <person name="Nagy L.G."/>
            <person name="Nolan M."/>
            <person name="Ohm R.A."/>
            <person name="Patyshakuliyeva A."/>
            <person name="Rokas A."/>
            <person name="Ruiz-Duenas F.J."/>
            <person name="Sabat G."/>
            <person name="Salamov A."/>
            <person name="Samejima M."/>
            <person name="Schmutz J."/>
            <person name="Slot J.C."/>
            <person name="St John F."/>
            <person name="Stenlid J."/>
            <person name="Sun H."/>
            <person name="Sun S."/>
            <person name="Syed K."/>
            <person name="Tsang A."/>
            <person name="Wiebenga A."/>
            <person name="Young D."/>
            <person name="Pisabarro A."/>
            <person name="Eastwood D.C."/>
            <person name="Martin F."/>
            <person name="Cullen D."/>
            <person name="Grigoriev I.V."/>
            <person name="Hibbett D.S."/>
        </authorList>
    </citation>
    <scope>NUCLEOTIDE SEQUENCE [LARGE SCALE GENOMIC DNA]</scope>
    <source>
        <strain evidence="4">HHB-11173 SS5</strain>
    </source>
</reference>
<organism evidence="3 4">
    <name type="scientific">Punctularia strigosozonata (strain HHB-11173)</name>
    <name type="common">White-rot fungus</name>
    <dbReference type="NCBI Taxonomy" id="741275"/>
    <lineage>
        <taxon>Eukaryota</taxon>
        <taxon>Fungi</taxon>
        <taxon>Dikarya</taxon>
        <taxon>Basidiomycota</taxon>
        <taxon>Agaricomycotina</taxon>
        <taxon>Agaricomycetes</taxon>
        <taxon>Corticiales</taxon>
        <taxon>Punctulariaceae</taxon>
        <taxon>Punctularia</taxon>
    </lineage>
</organism>
<evidence type="ECO:0000256" key="2">
    <source>
        <dbReference type="ARBA" id="ARBA00022679"/>
    </source>
</evidence>
<sequence length="343" mass="37493">MANMEISSTDPSRTLCLSQIQGIDVGTGASVIYPLLASLKSPEWHIIATDVDETSLRYARQNVQSNGLDDRIRIVESKTGGPILSHLFTDDVTSDQCDFVLCNPPFYASEEEIASAALTKEEGPRAVCTGGENEMITPGGEVAFVSRMVDESRDMADCHWYTSMLGKLSSVVAIVDHLRRHTIDNYVLTEFVQGQTRRWAVGWSFGNTRLPDSVARIPHPNAVLSSILPRRNTTEQTFQLTPLPMGSPDEDAQPVAEHRVRELTRLYAALRQTLEETSGLEVHAFDATSLCGGFDGNHPGSVGRGLSTCKILIVDAAANTWSRAARRKAQQASRVEEPVLPAA</sequence>
<feature type="non-terminal residue" evidence="3">
    <location>
        <position position="343"/>
    </location>
</feature>
<protein>
    <recommendedName>
        <fullName evidence="5">S-adenosyl-L-methionine dependent methyltransferase</fullName>
    </recommendedName>
</protein>
<dbReference type="PANTHER" id="PTHR13393">
    <property type="entry name" value="SAM-DEPENDENT METHYLTRANSFERASE"/>
    <property type="match status" value="1"/>
</dbReference>
<dbReference type="GO" id="GO:0070475">
    <property type="term" value="P:rRNA base methylation"/>
    <property type="evidence" value="ECO:0007669"/>
    <property type="project" value="TreeGrafter"/>
</dbReference>
<dbReference type="GO" id="GO:0005634">
    <property type="term" value="C:nucleus"/>
    <property type="evidence" value="ECO:0007669"/>
    <property type="project" value="TreeGrafter"/>
</dbReference>
<evidence type="ECO:0000256" key="1">
    <source>
        <dbReference type="ARBA" id="ARBA00022603"/>
    </source>
</evidence>
<dbReference type="AlphaFoldDB" id="R7S5Z3"/>
<keyword evidence="1" id="KW-0489">Methyltransferase</keyword>
<dbReference type="PROSITE" id="PS00092">
    <property type="entry name" value="N6_MTASE"/>
    <property type="match status" value="1"/>
</dbReference>
<dbReference type="OrthoDB" id="514248at2759"/>